<evidence type="ECO:0000259" key="11">
    <source>
        <dbReference type="Pfam" id="PF00425"/>
    </source>
</evidence>
<evidence type="ECO:0000256" key="9">
    <source>
        <dbReference type="ARBA" id="ARBA00031904"/>
    </source>
</evidence>
<comment type="pathway">
    <text evidence="2">Cofactor biosynthesis; tetrahydrofolate biosynthesis; 4-aminobenzoate from chorismate: step 1/2.</text>
</comment>
<evidence type="ECO:0000256" key="2">
    <source>
        <dbReference type="ARBA" id="ARBA00005009"/>
    </source>
</evidence>
<reference evidence="13 14" key="1">
    <citation type="submission" date="2024-01" db="EMBL/GenBank/DDBJ databases">
        <authorList>
            <consortium name="Genoscope - CEA"/>
            <person name="William W."/>
        </authorList>
    </citation>
    <scope>NUCLEOTIDE SEQUENCE [LARGE SCALE GENOMIC DNA]</scope>
    <source>
        <strain evidence="13 14">29B2s-10</strain>
    </source>
</reference>
<dbReference type="InterPro" id="IPR029062">
    <property type="entry name" value="Class_I_gatase-like"/>
</dbReference>
<protein>
    <recommendedName>
        <fullName evidence="4">aminodeoxychorismate synthase</fullName>
        <ecNumber evidence="4">2.6.1.85</ecNumber>
    </recommendedName>
    <alternativeName>
        <fullName evidence="8">Para-aminobenzoate synthase</fullName>
    </alternativeName>
    <alternativeName>
        <fullName evidence="9">p-aminobenzoic acid synthase</fullName>
    </alternativeName>
</protein>
<feature type="domain" description="Anthranilate synthase component I N-terminal" evidence="12">
    <location>
        <begin position="290"/>
        <end position="444"/>
    </location>
</feature>
<dbReference type="InterPro" id="IPR015890">
    <property type="entry name" value="Chorismate_C"/>
</dbReference>
<dbReference type="SUPFAM" id="SSF52317">
    <property type="entry name" value="Class I glutamine amidotransferase-like"/>
    <property type="match status" value="1"/>
</dbReference>
<dbReference type="Pfam" id="PF00117">
    <property type="entry name" value="GATase"/>
    <property type="match status" value="1"/>
</dbReference>
<evidence type="ECO:0000256" key="4">
    <source>
        <dbReference type="ARBA" id="ARBA00013139"/>
    </source>
</evidence>
<keyword evidence="7" id="KW-0315">Glutamine amidotransferase</keyword>
<dbReference type="Proteomes" id="UP001497600">
    <property type="component" value="Chromosome H"/>
</dbReference>
<dbReference type="PANTHER" id="PTHR11236">
    <property type="entry name" value="AMINOBENZOATE/ANTHRANILATE SYNTHASE"/>
    <property type="match status" value="1"/>
</dbReference>
<evidence type="ECO:0000256" key="5">
    <source>
        <dbReference type="ARBA" id="ARBA00022679"/>
    </source>
</evidence>
<dbReference type="EMBL" id="OZ004260">
    <property type="protein sequence ID" value="CAK7922418.1"/>
    <property type="molecule type" value="Genomic_DNA"/>
</dbReference>
<evidence type="ECO:0000256" key="1">
    <source>
        <dbReference type="ARBA" id="ARBA00001000"/>
    </source>
</evidence>
<dbReference type="Gene3D" id="3.40.50.880">
    <property type="match status" value="1"/>
</dbReference>
<evidence type="ECO:0000313" key="14">
    <source>
        <dbReference type="Proteomes" id="UP001497600"/>
    </source>
</evidence>
<evidence type="ECO:0000256" key="3">
    <source>
        <dbReference type="ARBA" id="ARBA00005970"/>
    </source>
</evidence>
<dbReference type="InterPro" id="IPR006221">
    <property type="entry name" value="TrpG/PapA_dom"/>
</dbReference>
<dbReference type="CDD" id="cd01743">
    <property type="entry name" value="GATase1_Anthranilate_Synthase"/>
    <property type="match status" value="1"/>
</dbReference>
<evidence type="ECO:0000256" key="7">
    <source>
        <dbReference type="ARBA" id="ARBA00022962"/>
    </source>
</evidence>
<evidence type="ECO:0000256" key="6">
    <source>
        <dbReference type="ARBA" id="ARBA00022909"/>
    </source>
</evidence>
<proteinExistence type="inferred from homology"/>
<accession>A0ABP0EM48</accession>
<sequence>MILLIDSYDSFSNNLAQLIVDTTGKKVVTIHNDTFSEGEYENFFESYLPLFDYIVIGPGPGHPSNPKDIGIVGWLLQKYRSQESDLDSATVAKTVVPILGICLGLQSLCFEFGNEVRRLECVKHGQVYDVVPVKDSNCGSLPLFKDDCPAFPSVRYHSLYVDIDTLTENMVPLAFCEERENGTRVLMAARHVSFPFYGVQYHPESICSQGGDELVASFDAIAAAYNEKNGRKQQSDSSADLTASGKGLLTNLFDKYAVREHGLMPSGKLIATKRSSTNIYIEKLKLSSSSPIGVCDYFYNESKNGFILLNSASVPGEWSIIGLPTSGKSEVITHSVDEPQTVHISKYGTSSESTQLTLDNSIWSFVGQKFEDAYIPRKDFSLSQHHIRDLPFLGGYLGIISYEEGQHVVFDKLDSLCHSATPDLKLVYIERFIILDHVTNDWFIVSINQDETDQQWCSDLSAELIQADNVGKLVVDKSTVACSVKDLSSESITFELPSKETYTSQFNLCQEYLHSGDSYELCLTTQSKISLPTNIQPWDIYKVLTIQKNPSPFSCFMEFDDMILISSSPERFLSWKDQEDKKMVELRPIKGTVKKSPEMTYEAATKILKTPKEMGENLMIVDLIRHDLHQFISKVTVDQLMAVEEYETVYQLVSVIRGELVKDDIERPFNGLDILHDSLPPGSMTGAPKKRSVQLLQDIEAMQKDSGNAGGRRGIYSGVVGYWSVTDDSDWSVIIRSTYHYRDDKENDEKRNLWRIGAGGAITVLSDLEGEWEEMHVKLTSALQAFK</sequence>
<evidence type="ECO:0000256" key="8">
    <source>
        <dbReference type="ARBA" id="ARBA00031329"/>
    </source>
</evidence>
<dbReference type="Pfam" id="PF00425">
    <property type="entry name" value="Chorismate_bind"/>
    <property type="match status" value="1"/>
</dbReference>
<gene>
    <name evidence="13" type="primary">ABZ1</name>
    <name evidence="13" type="ORF">CAAN4_H26522</name>
</gene>
<evidence type="ECO:0000259" key="10">
    <source>
        <dbReference type="Pfam" id="PF00117"/>
    </source>
</evidence>
<evidence type="ECO:0000259" key="12">
    <source>
        <dbReference type="Pfam" id="PF04715"/>
    </source>
</evidence>
<dbReference type="PROSITE" id="PS51273">
    <property type="entry name" value="GATASE_TYPE_1"/>
    <property type="match status" value="1"/>
</dbReference>
<feature type="domain" description="Chorismate-utilising enzyme C-terminal" evidence="11">
    <location>
        <begin position="499"/>
        <end position="778"/>
    </location>
</feature>
<keyword evidence="14" id="KW-1185">Reference proteome</keyword>
<comment type="catalytic activity">
    <reaction evidence="1">
        <text>chorismate + L-glutamine = 4-amino-4-deoxychorismate + L-glutamate</text>
        <dbReference type="Rhea" id="RHEA:11672"/>
        <dbReference type="ChEBI" id="CHEBI:29748"/>
        <dbReference type="ChEBI" id="CHEBI:29985"/>
        <dbReference type="ChEBI" id="CHEBI:58359"/>
        <dbReference type="ChEBI" id="CHEBI:58406"/>
        <dbReference type="EC" id="2.6.1.85"/>
    </reaction>
</comment>
<dbReference type="Gene3D" id="3.60.120.10">
    <property type="entry name" value="Anthranilate synthase"/>
    <property type="match status" value="1"/>
</dbReference>
<dbReference type="InterPro" id="IPR017926">
    <property type="entry name" value="GATASE"/>
</dbReference>
<organism evidence="13 14">
    <name type="scientific">[Candida] anglica</name>
    <dbReference type="NCBI Taxonomy" id="148631"/>
    <lineage>
        <taxon>Eukaryota</taxon>
        <taxon>Fungi</taxon>
        <taxon>Dikarya</taxon>
        <taxon>Ascomycota</taxon>
        <taxon>Saccharomycotina</taxon>
        <taxon>Pichiomycetes</taxon>
        <taxon>Debaryomycetaceae</taxon>
        <taxon>Kurtzmaniella</taxon>
    </lineage>
</organism>
<comment type="similarity">
    <text evidence="3">In the C-terminal section; belongs to the anthranilate synthase component I family.</text>
</comment>
<dbReference type="Pfam" id="PF04715">
    <property type="entry name" value="Anth_synt_I_N"/>
    <property type="match status" value="1"/>
</dbReference>
<evidence type="ECO:0000313" key="13">
    <source>
        <dbReference type="EMBL" id="CAK7922418.1"/>
    </source>
</evidence>
<dbReference type="PANTHER" id="PTHR11236:SF18">
    <property type="entry name" value="AMINODEOXYCHORISMATE SYNTHASE"/>
    <property type="match status" value="1"/>
</dbReference>
<keyword evidence="6" id="KW-0289">Folate biosynthesis</keyword>
<dbReference type="EC" id="2.6.1.85" evidence="4"/>
<dbReference type="InterPro" id="IPR005801">
    <property type="entry name" value="ADC_synthase"/>
</dbReference>
<name>A0ABP0EM48_9ASCO</name>
<dbReference type="PRINTS" id="PR00097">
    <property type="entry name" value="ANTSNTHASEII"/>
</dbReference>
<dbReference type="InterPro" id="IPR019999">
    <property type="entry name" value="Anth_synth_I-like"/>
</dbReference>
<dbReference type="NCBIfam" id="TIGR00566">
    <property type="entry name" value="trpG_papA"/>
    <property type="match status" value="1"/>
</dbReference>
<dbReference type="SUPFAM" id="SSF56322">
    <property type="entry name" value="ADC synthase"/>
    <property type="match status" value="1"/>
</dbReference>
<dbReference type="InterPro" id="IPR006805">
    <property type="entry name" value="Anth_synth_I_N"/>
</dbReference>
<dbReference type="InterPro" id="IPR010117">
    <property type="entry name" value="PabB_fungal"/>
</dbReference>
<keyword evidence="5" id="KW-0808">Transferase</keyword>
<dbReference type="NCBIfam" id="TIGR01823">
    <property type="entry name" value="PabB-fungal"/>
    <property type="match status" value="1"/>
</dbReference>
<feature type="domain" description="Glutamine amidotransferase" evidence="10">
    <location>
        <begin position="3"/>
        <end position="218"/>
    </location>
</feature>